<evidence type="ECO:0000313" key="3">
    <source>
        <dbReference type="EMBL" id="OCT95728.1"/>
    </source>
</evidence>
<evidence type="ECO:0008006" key="5">
    <source>
        <dbReference type="Google" id="ProtNLM"/>
    </source>
</evidence>
<protein>
    <recommendedName>
        <fullName evidence="5">Coiled-coil domain-containing protein 89</fullName>
    </recommendedName>
</protein>
<accession>A0A974DPJ0</accession>
<dbReference type="PANTHER" id="PTHR34768">
    <property type="entry name" value="COILED-COIL DOMAIN-CONTAINING PROTEIN 89"/>
    <property type="match status" value="1"/>
</dbReference>
<dbReference type="AlphaFoldDB" id="A0A974DPJ0"/>
<evidence type="ECO:0000256" key="1">
    <source>
        <dbReference type="ARBA" id="ARBA00023054"/>
    </source>
</evidence>
<dbReference type="PANTHER" id="PTHR34768:SF2">
    <property type="entry name" value="COILED-COIL DOMAIN CONTAINING 89"/>
    <property type="match status" value="1"/>
</dbReference>
<dbReference type="Proteomes" id="UP000694892">
    <property type="component" value="Chromosome 2L"/>
</dbReference>
<keyword evidence="1 2" id="KW-0175">Coiled coil</keyword>
<evidence type="ECO:0000313" key="4">
    <source>
        <dbReference type="Proteomes" id="UP000694892"/>
    </source>
</evidence>
<evidence type="ECO:0000256" key="2">
    <source>
        <dbReference type="SAM" id="Coils"/>
    </source>
</evidence>
<dbReference type="OMA" id="AMLCSRI"/>
<sequence length="366" mass="43052">MRYNCCPGRRVKLLVSGYGTSHILESGQVAANMPGGEGENRVGEGIQSLKQLHALPWDEKTENEMLRSRLDEQSQLICMLKQRADETQIKWQHLERVNGELERQSGEAAQRFQSERERGERLEERFAILASNHQQMIRFKDEYKQQNEELRQLCDTMRESKYPELLHRDRCIQELRDQLGDTETRLKEQEMNYGRKLDTLRAKVEQLEGEKRTGSLELGDLTHRLKVSEETRHEAQEKLARLEEIKKAEKAEADRRLEEIKKEKQELLNLCMERGRTLQDRQREAAELSVRLQEAQKSLEKAEESYQRDKAAVDADIRVSDLQRKLEDGENQFEQLRRDFEAYKKHSGDLLTKERELNSKLRHLIG</sequence>
<gene>
    <name evidence="3" type="ORF">XELAEV_18013416mg</name>
</gene>
<name>A0A974DPJ0_XENLA</name>
<dbReference type="EMBL" id="CM004468">
    <property type="protein sequence ID" value="OCT95728.1"/>
    <property type="molecule type" value="Genomic_DNA"/>
</dbReference>
<feature type="coiled-coil region" evidence="2">
    <location>
        <begin position="136"/>
        <end position="346"/>
    </location>
</feature>
<dbReference type="InterPro" id="IPR043450">
    <property type="entry name" value="CCDC89-like"/>
</dbReference>
<organism evidence="3 4">
    <name type="scientific">Xenopus laevis</name>
    <name type="common">African clawed frog</name>
    <dbReference type="NCBI Taxonomy" id="8355"/>
    <lineage>
        <taxon>Eukaryota</taxon>
        <taxon>Metazoa</taxon>
        <taxon>Chordata</taxon>
        <taxon>Craniata</taxon>
        <taxon>Vertebrata</taxon>
        <taxon>Euteleostomi</taxon>
        <taxon>Amphibia</taxon>
        <taxon>Batrachia</taxon>
        <taxon>Anura</taxon>
        <taxon>Pipoidea</taxon>
        <taxon>Pipidae</taxon>
        <taxon>Xenopodinae</taxon>
        <taxon>Xenopus</taxon>
        <taxon>Xenopus</taxon>
    </lineage>
</organism>
<proteinExistence type="predicted"/>
<reference evidence="4" key="1">
    <citation type="journal article" date="2016" name="Nature">
        <title>Genome evolution in the allotetraploid frog Xenopus laevis.</title>
        <authorList>
            <person name="Session A.M."/>
            <person name="Uno Y."/>
            <person name="Kwon T."/>
            <person name="Chapman J.A."/>
            <person name="Toyoda A."/>
            <person name="Takahashi S."/>
            <person name="Fukui A."/>
            <person name="Hikosaka A."/>
            <person name="Suzuki A."/>
            <person name="Kondo M."/>
            <person name="van Heeringen S.J."/>
            <person name="Quigley I."/>
            <person name="Heinz S."/>
            <person name="Ogino H."/>
            <person name="Ochi H."/>
            <person name="Hellsten U."/>
            <person name="Lyons J.B."/>
            <person name="Simakov O."/>
            <person name="Putnam N."/>
            <person name="Stites J."/>
            <person name="Kuroki Y."/>
            <person name="Tanaka T."/>
            <person name="Michiue T."/>
            <person name="Watanabe M."/>
            <person name="Bogdanovic O."/>
            <person name="Lister R."/>
            <person name="Georgiou G."/>
            <person name="Paranjpe S.S."/>
            <person name="van Kruijsbergen I."/>
            <person name="Shu S."/>
            <person name="Carlson J."/>
            <person name="Kinoshita T."/>
            <person name="Ohta Y."/>
            <person name="Mawaribuchi S."/>
            <person name="Jenkins J."/>
            <person name="Grimwood J."/>
            <person name="Schmutz J."/>
            <person name="Mitros T."/>
            <person name="Mozaffari S.V."/>
            <person name="Suzuki Y."/>
            <person name="Haramoto Y."/>
            <person name="Yamamoto T.S."/>
            <person name="Takagi C."/>
            <person name="Heald R."/>
            <person name="Miller K."/>
            <person name="Haudenschild C."/>
            <person name="Kitzman J."/>
            <person name="Nakayama T."/>
            <person name="Izutsu Y."/>
            <person name="Robert J."/>
            <person name="Fortriede J."/>
            <person name="Burns K."/>
            <person name="Lotay V."/>
            <person name="Karimi K."/>
            <person name="Yasuoka Y."/>
            <person name="Dichmann D.S."/>
            <person name="Flajnik M.F."/>
            <person name="Houston D.W."/>
            <person name="Shendure J."/>
            <person name="DuPasquier L."/>
            <person name="Vize P.D."/>
            <person name="Zorn A.M."/>
            <person name="Ito M."/>
            <person name="Marcotte E.M."/>
            <person name="Wallingford J.B."/>
            <person name="Ito Y."/>
            <person name="Asashima M."/>
            <person name="Ueno N."/>
            <person name="Matsuda Y."/>
            <person name="Veenstra G.J."/>
            <person name="Fujiyama A."/>
            <person name="Harland R.M."/>
            <person name="Taira M."/>
            <person name="Rokhsar D.S."/>
        </authorList>
    </citation>
    <scope>NUCLEOTIDE SEQUENCE [LARGE SCALE GENOMIC DNA]</scope>
    <source>
        <strain evidence="4">J</strain>
    </source>
</reference>